<dbReference type="NCBIfam" id="TIGR00728">
    <property type="entry name" value="OPT_sfam"/>
    <property type="match status" value="2"/>
</dbReference>
<feature type="transmembrane region" description="Helical" evidence="8">
    <location>
        <begin position="484"/>
        <end position="505"/>
    </location>
</feature>
<dbReference type="Pfam" id="PF03169">
    <property type="entry name" value="OPT"/>
    <property type="match status" value="1"/>
</dbReference>
<comment type="caution">
    <text evidence="9">The sequence shown here is derived from an EMBL/GenBank/DDBJ whole genome shotgun (WGS) entry which is preliminary data.</text>
</comment>
<feature type="transmembrane region" description="Helical" evidence="8">
    <location>
        <begin position="663"/>
        <end position="689"/>
    </location>
</feature>
<dbReference type="GO" id="GO:0035673">
    <property type="term" value="F:oligopeptide transmembrane transporter activity"/>
    <property type="evidence" value="ECO:0007669"/>
    <property type="project" value="InterPro"/>
</dbReference>
<proteinExistence type="inferred from homology"/>
<comment type="subcellular location">
    <subcellularLocation>
        <location evidence="1">Membrane</location>
        <topology evidence="1">Multi-pass membrane protein</topology>
    </subcellularLocation>
</comment>
<evidence type="ECO:0000256" key="7">
    <source>
        <dbReference type="SAM" id="MobiDB-lite"/>
    </source>
</evidence>
<dbReference type="PANTHER" id="PTHR31645:SF0">
    <property type="entry name" value="OLIGOPEPTIDE TRANSPORTER YGL114W-RELATED"/>
    <property type="match status" value="1"/>
</dbReference>
<evidence type="ECO:0000313" key="10">
    <source>
        <dbReference type="Proteomes" id="UP001163105"/>
    </source>
</evidence>
<evidence type="ECO:0000313" key="9">
    <source>
        <dbReference type="EMBL" id="KAJ6441697.1"/>
    </source>
</evidence>
<dbReference type="InterPro" id="IPR004813">
    <property type="entry name" value="OPT"/>
</dbReference>
<keyword evidence="4 8" id="KW-0812">Transmembrane</keyword>
<keyword evidence="5 8" id="KW-1133">Transmembrane helix</keyword>
<dbReference type="InterPro" id="IPR045035">
    <property type="entry name" value="YSL-like"/>
</dbReference>
<keyword evidence="3" id="KW-0813">Transport</keyword>
<evidence type="ECO:0000256" key="1">
    <source>
        <dbReference type="ARBA" id="ARBA00004141"/>
    </source>
</evidence>
<feature type="transmembrane region" description="Helical" evidence="8">
    <location>
        <begin position="458"/>
        <end position="478"/>
    </location>
</feature>
<comment type="similarity">
    <text evidence="2">Belongs to the oligopeptide OPT transporter family.</text>
</comment>
<evidence type="ECO:0000256" key="4">
    <source>
        <dbReference type="ARBA" id="ARBA00022692"/>
    </source>
</evidence>
<feature type="transmembrane region" description="Helical" evidence="8">
    <location>
        <begin position="150"/>
        <end position="168"/>
    </location>
</feature>
<evidence type="ECO:0000256" key="8">
    <source>
        <dbReference type="SAM" id="Phobius"/>
    </source>
</evidence>
<feature type="transmembrane region" description="Helical" evidence="8">
    <location>
        <begin position="284"/>
        <end position="306"/>
    </location>
</feature>
<reference evidence="9" key="1">
    <citation type="submission" date="2023-01" db="EMBL/GenBank/DDBJ databases">
        <title>The growth and conidiation of Purpureocillium lavendulum are regulated by nitrogen source and histone H3K14 acetylation.</title>
        <authorList>
            <person name="Tang P."/>
            <person name="Han J."/>
            <person name="Zhang C."/>
            <person name="Tang P."/>
            <person name="Qi F."/>
            <person name="Zhang K."/>
            <person name="Liang L."/>
        </authorList>
    </citation>
    <scope>NUCLEOTIDE SEQUENCE</scope>
    <source>
        <strain evidence="9">YMF1.00683</strain>
    </source>
</reference>
<name>A0AB34FRD5_9HYPO</name>
<feature type="transmembrane region" description="Helical" evidence="8">
    <location>
        <begin position="355"/>
        <end position="377"/>
    </location>
</feature>
<keyword evidence="6 8" id="KW-0472">Membrane</keyword>
<dbReference type="GO" id="GO:0000329">
    <property type="term" value="C:fungal-type vacuole membrane"/>
    <property type="evidence" value="ECO:0007669"/>
    <property type="project" value="TreeGrafter"/>
</dbReference>
<organism evidence="9 10">
    <name type="scientific">Purpureocillium lavendulum</name>
    <dbReference type="NCBI Taxonomy" id="1247861"/>
    <lineage>
        <taxon>Eukaryota</taxon>
        <taxon>Fungi</taxon>
        <taxon>Dikarya</taxon>
        <taxon>Ascomycota</taxon>
        <taxon>Pezizomycotina</taxon>
        <taxon>Sordariomycetes</taxon>
        <taxon>Hypocreomycetidae</taxon>
        <taxon>Hypocreales</taxon>
        <taxon>Ophiocordycipitaceae</taxon>
        <taxon>Purpureocillium</taxon>
    </lineage>
</organism>
<feature type="transmembrane region" description="Helical" evidence="8">
    <location>
        <begin position="45"/>
        <end position="67"/>
    </location>
</feature>
<feature type="region of interest" description="Disordered" evidence="7">
    <location>
        <begin position="216"/>
        <end position="250"/>
    </location>
</feature>
<feature type="transmembrane region" description="Helical" evidence="8">
    <location>
        <begin position="260"/>
        <end position="278"/>
    </location>
</feature>
<feature type="transmembrane region" description="Helical" evidence="8">
    <location>
        <begin position="73"/>
        <end position="93"/>
    </location>
</feature>
<evidence type="ECO:0000256" key="2">
    <source>
        <dbReference type="ARBA" id="ARBA00008807"/>
    </source>
</evidence>
<feature type="transmembrane region" description="Helical" evidence="8">
    <location>
        <begin position="632"/>
        <end position="651"/>
    </location>
</feature>
<dbReference type="PANTHER" id="PTHR31645">
    <property type="entry name" value="OLIGOPEPTIDE TRANSPORTER YGL114W-RELATED"/>
    <property type="match status" value="1"/>
</dbReference>
<evidence type="ECO:0000256" key="6">
    <source>
        <dbReference type="ARBA" id="ARBA00023136"/>
    </source>
</evidence>
<evidence type="ECO:0000256" key="5">
    <source>
        <dbReference type="ARBA" id="ARBA00022989"/>
    </source>
</evidence>
<dbReference type="AlphaFoldDB" id="A0AB34FRD5"/>
<dbReference type="EMBL" id="JAQHRD010000004">
    <property type="protein sequence ID" value="KAJ6441697.1"/>
    <property type="molecule type" value="Genomic_DNA"/>
</dbReference>
<evidence type="ECO:0000256" key="3">
    <source>
        <dbReference type="ARBA" id="ARBA00022448"/>
    </source>
</evidence>
<accession>A0AB34FRD5</accession>
<keyword evidence="10" id="KW-1185">Reference proteome</keyword>
<dbReference type="Proteomes" id="UP001163105">
    <property type="component" value="Unassembled WGS sequence"/>
</dbReference>
<feature type="transmembrane region" description="Helical" evidence="8">
    <location>
        <begin position="318"/>
        <end position="335"/>
    </location>
</feature>
<gene>
    <name evidence="9" type="ORF">O9K51_05248</name>
</gene>
<feature type="transmembrane region" description="Helical" evidence="8">
    <location>
        <begin position="105"/>
        <end position="130"/>
    </location>
</feature>
<feature type="transmembrane region" description="Helical" evidence="8">
    <location>
        <begin position="574"/>
        <end position="595"/>
    </location>
</feature>
<sequence length="749" mass="80598">MQPTASPRHDLRSGLVLEDEQEHQQLLGASRPSPTKTPLPPGRHFTVRSVIAGLGVGTVICAANVYFGLQTGWVSIMSMPASLMGFGIFRLLRPHLRFPFTPVENVLLQSVACGMAIMPLGCGFVGVIPAMEYLLGADEQGPLSLSVGQLIIWSLGLCYFGVVFAVPLRHQVIIRERLRFPSGFSTAVLISVLHGQGGRSSSKEDLDAAARGGFASLVPRSEPSPVPSPTVDQPIAVDEDGPPPEGESGGSHDWVSNMRLLLLCFLVSGLFTVTNYFLPFLRNIPIFGTVAAQTWLWTLNPSLAYVGQGIIMGTETTLHMVIGAVVGWALLSPLAKAKGWAPGPVDDWENGSKGWIVWVSLAIMLVDAVVSLGYIALRPLLGERLLALVESLRLKLRERGGVAGFFRQPLHHYSPLPERDQDGQRVLCAAQPDEWSGSGQSDGDDDDAPPEHRIGGGLVVIGLILSILLCVLTIHIVFGDLVPLYATVTAVLMALVLSIMGVRALGETDLNPVSGISKLAQLFFAFIVPQSNKNSVLINLVAGAVSEAGALQAGDLMQDLKTGHLLGAAPKAQFWGQVIGATFGAVLSAFIYRLYTMVYTIPGELFQVPTAYVWVFTARLVTGKGLPPMVRAWAMGFGVLFACTTMTRTLSVGKKWRSWVPGGIAVAVGMYNVPSFTLARAIGGVFGWYWVHVMRRSNTPLIIMASVRFFFCVYADILSSLTHGQGFILGEGFLSIVNLVLQGLQVPHF</sequence>
<protein>
    <submittedName>
        <fullName evidence="9">Secreted protein NIS1</fullName>
    </submittedName>
</protein>